<dbReference type="EMBL" id="WVTB01000030">
    <property type="protein sequence ID" value="KAF3807421.1"/>
    <property type="molecule type" value="Genomic_DNA"/>
</dbReference>
<evidence type="ECO:0000313" key="4">
    <source>
        <dbReference type="Proteomes" id="UP000613401"/>
    </source>
</evidence>
<keyword evidence="1" id="KW-0175">Coiled coil</keyword>
<reference evidence="3" key="2">
    <citation type="submission" date="2020-03" db="EMBL/GenBank/DDBJ databases">
        <authorList>
            <person name="Fu F.-F."/>
            <person name="Chen J."/>
        </authorList>
    </citation>
    <scope>NUCLEOTIDE SEQUENCE</scope>
    <source>
        <strain evidence="3">Lc1</strain>
    </source>
</reference>
<sequence>MSTLDRPSFSANMNEIDQIEICQLQAEVCHLSTENHHLAQLKEVDQEQIIKLQTENDKLKRRNATKDAFIVALIQEKQDLEEQNAQLRSERYLGDQRHAVNNSNFPHNSSMAQAPAPMTPLSPSETLVNQTYDEDLDAMDIDEPTKGGEISAPDSGFEGYESEGVWDMV</sequence>
<organism evidence="3 4">
    <name type="scientific">Colletotrichum gloeosporioides</name>
    <name type="common">Anthracnose fungus</name>
    <name type="synonym">Glomerella cingulata</name>
    <dbReference type="NCBI Taxonomy" id="474922"/>
    <lineage>
        <taxon>Eukaryota</taxon>
        <taxon>Fungi</taxon>
        <taxon>Dikarya</taxon>
        <taxon>Ascomycota</taxon>
        <taxon>Pezizomycotina</taxon>
        <taxon>Sordariomycetes</taxon>
        <taxon>Hypocreomycetidae</taxon>
        <taxon>Glomerellales</taxon>
        <taxon>Glomerellaceae</taxon>
        <taxon>Colletotrichum</taxon>
        <taxon>Colletotrichum gloeosporioides species complex</taxon>
    </lineage>
</organism>
<name>A0A8H4CPA1_COLGL</name>
<reference evidence="3" key="1">
    <citation type="journal article" date="2020" name="Phytopathology">
        <title>Genome sequence and comparative analysis of Colletotrichum gloeosporioides isolated from Liriodendron leaves.</title>
        <authorList>
            <person name="Fu F.F."/>
            <person name="Hao Z."/>
            <person name="Wang P."/>
            <person name="Lu Y."/>
            <person name="Xue L.J."/>
            <person name="Wei G."/>
            <person name="Tian Y."/>
            <person name="Baishi H."/>
            <person name="Xu H."/>
            <person name="Shi J."/>
            <person name="Cheng T."/>
            <person name="Wang G."/>
            <person name="Yi Y."/>
            <person name="Chen J."/>
        </authorList>
    </citation>
    <scope>NUCLEOTIDE SEQUENCE</scope>
    <source>
        <strain evidence="3">Lc1</strain>
    </source>
</reference>
<proteinExistence type="predicted"/>
<dbReference type="AlphaFoldDB" id="A0A8H4CPA1"/>
<gene>
    <name evidence="3" type="ORF">GCG54_00008881</name>
</gene>
<evidence type="ECO:0000256" key="2">
    <source>
        <dbReference type="SAM" id="MobiDB-lite"/>
    </source>
</evidence>
<dbReference type="Proteomes" id="UP000613401">
    <property type="component" value="Unassembled WGS sequence"/>
</dbReference>
<protein>
    <submittedName>
        <fullName evidence="3">Uncharacterized protein</fullName>
    </submittedName>
</protein>
<dbReference type="GeneID" id="69016019"/>
<feature type="region of interest" description="Disordered" evidence="2">
    <location>
        <begin position="139"/>
        <end position="169"/>
    </location>
</feature>
<keyword evidence="4" id="KW-1185">Reference proteome</keyword>
<evidence type="ECO:0000256" key="1">
    <source>
        <dbReference type="SAM" id="Coils"/>
    </source>
</evidence>
<dbReference type="RefSeq" id="XP_045266580.1">
    <property type="nucleotide sequence ID" value="XM_045408837.1"/>
</dbReference>
<evidence type="ECO:0000313" key="3">
    <source>
        <dbReference type="EMBL" id="KAF3807421.1"/>
    </source>
</evidence>
<feature type="coiled-coil region" evidence="1">
    <location>
        <begin position="42"/>
        <end position="90"/>
    </location>
</feature>
<comment type="caution">
    <text evidence="3">The sequence shown here is derived from an EMBL/GenBank/DDBJ whole genome shotgun (WGS) entry which is preliminary data.</text>
</comment>
<accession>A0A8H4CPA1</accession>